<dbReference type="InterPro" id="IPR001452">
    <property type="entry name" value="SH3_domain"/>
</dbReference>
<feature type="domain" description="SH3" evidence="3">
    <location>
        <begin position="503"/>
        <end position="572"/>
    </location>
</feature>
<gene>
    <name evidence="4" type="ORF">HK100_005174</name>
</gene>
<feature type="region of interest" description="Disordered" evidence="2">
    <location>
        <begin position="424"/>
        <end position="455"/>
    </location>
</feature>
<organism evidence="4 5">
    <name type="scientific">Physocladia obscura</name>
    <dbReference type="NCBI Taxonomy" id="109957"/>
    <lineage>
        <taxon>Eukaryota</taxon>
        <taxon>Fungi</taxon>
        <taxon>Fungi incertae sedis</taxon>
        <taxon>Chytridiomycota</taxon>
        <taxon>Chytridiomycota incertae sedis</taxon>
        <taxon>Chytridiomycetes</taxon>
        <taxon>Chytridiales</taxon>
        <taxon>Chytriomycetaceae</taxon>
        <taxon>Physocladia</taxon>
    </lineage>
</organism>
<protein>
    <recommendedName>
        <fullName evidence="3">SH3 domain-containing protein</fullName>
    </recommendedName>
</protein>
<dbReference type="Gene3D" id="2.30.30.40">
    <property type="entry name" value="SH3 Domains"/>
    <property type="match status" value="1"/>
</dbReference>
<feature type="non-terminal residue" evidence="4">
    <location>
        <position position="595"/>
    </location>
</feature>
<dbReference type="SMART" id="SM00326">
    <property type="entry name" value="SH3"/>
    <property type="match status" value="1"/>
</dbReference>
<evidence type="ECO:0000256" key="1">
    <source>
        <dbReference type="ARBA" id="ARBA00022443"/>
    </source>
</evidence>
<reference evidence="4" key="1">
    <citation type="submission" date="2020-05" db="EMBL/GenBank/DDBJ databases">
        <title>Phylogenomic resolution of chytrid fungi.</title>
        <authorList>
            <person name="Stajich J.E."/>
            <person name="Amses K."/>
            <person name="Simmons R."/>
            <person name="Seto K."/>
            <person name="Myers J."/>
            <person name="Bonds A."/>
            <person name="Quandt C.A."/>
            <person name="Barry K."/>
            <person name="Liu P."/>
            <person name="Grigoriev I."/>
            <person name="Longcore J.E."/>
            <person name="James T.Y."/>
        </authorList>
    </citation>
    <scope>NUCLEOTIDE SEQUENCE</scope>
    <source>
        <strain evidence="4">JEL0513</strain>
    </source>
</reference>
<sequence length="595" mass="63554">MDNRVVGGGIGAAGEGMGTEVSQRALYLVGVDSVLNVPLQPLNVNTNVTAHINAHTPSIFSVDAYGNSMPIPSQVPAVVSAPAIPAVQAPVPITCARFITGRLRVVAHFLPAPAREIRIHFFGLTNNVRDSAAAAAVDASCVEINLVIWKRSFDDLVAAVHEFPFSLQIPSVLLPSYNLLLSSMPFASHFDASYPTPAQRQVRSYELLASIVCEDNSLVVTNDRYPIIVRPCYPRWLVGENRIGRGATGGGEYNVNVAVPRYVFMEDGEVVIQLTITDGTEIVKNITAVRCYLVEMPQSNQHFPIPIPIGSLFRYKVPSQHPLDKFPLFSYNNPLTITLKLAEARADISTNLLALSHSLVFELVYKTGTSVSGLNPTSERRSASGRPGSVGANSGGTSGSTSNSTITDPLRTISMIHEALDKQSAAASVRSNDLPSDQQQQQQQQHQPRQSKTQRLKASLIVPVRIVHAVPTEDVGLVNAFRRLAAPQVVGPALGSGPIALETSLTVRVGYVPSADMEGVDGHIKDLEDQLRMDPGDQVIIAETFDDGWAVGTNLTTGMAGLFPVAVVKFIPTAALASASSAGLMSSESVLAATS</sequence>
<dbReference type="Proteomes" id="UP001211907">
    <property type="component" value="Unassembled WGS sequence"/>
</dbReference>
<dbReference type="SUPFAM" id="SSF50044">
    <property type="entry name" value="SH3-domain"/>
    <property type="match status" value="1"/>
</dbReference>
<feature type="region of interest" description="Disordered" evidence="2">
    <location>
        <begin position="372"/>
        <end position="407"/>
    </location>
</feature>
<evidence type="ECO:0000256" key="2">
    <source>
        <dbReference type="SAM" id="MobiDB-lite"/>
    </source>
</evidence>
<comment type="caution">
    <text evidence="4">The sequence shown here is derived from an EMBL/GenBank/DDBJ whole genome shotgun (WGS) entry which is preliminary data.</text>
</comment>
<evidence type="ECO:0000259" key="3">
    <source>
        <dbReference type="SMART" id="SM00326"/>
    </source>
</evidence>
<keyword evidence="5" id="KW-1185">Reference proteome</keyword>
<dbReference type="InterPro" id="IPR036028">
    <property type="entry name" value="SH3-like_dom_sf"/>
</dbReference>
<keyword evidence="1" id="KW-0728">SH3 domain</keyword>
<feature type="compositionally biased region" description="Low complexity" evidence="2">
    <location>
        <begin position="438"/>
        <end position="453"/>
    </location>
</feature>
<dbReference type="EMBL" id="JADGJH010002449">
    <property type="protein sequence ID" value="KAJ3098104.1"/>
    <property type="molecule type" value="Genomic_DNA"/>
</dbReference>
<evidence type="ECO:0000313" key="4">
    <source>
        <dbReference type="EMBL" id="KAJ3098104.1"/>
    </source>
</evidence>
<feature type="compositionally biased region" description="Polar residues" evidence="2">
    <location>
        <begin position="425"/>
        <end position="437"/>
    </location>
</feature>
<dbReference type="AlphaFoldDB" id="A0AAD5SRZ9"/>
<evidence type="ECO:0000313" key="5">
    <source>
        <dbReference type="Proteomes" id="UP001211907"/>
    </source>
</evidence>
<proteinExistence type="predicted"/>
<accession>A0AAD5SRZ9</accession>
<name>A0AAD5SRZ9_9FUNG</name>